<evidence type="ECO:0000313" key="8">
    <source>
        <dbReference type="EMBL" id="EDK41730.2"/>
    </source>
</evidence>
<dbReference type="SUPFAM" id="SSF54791">
    <property type="entry name" value="Eukaryotic type KH-domain (KH-domain type I)"/>
    <property type="match status" value="6"/>
</dbReference>
<evidence type="ECO:0000259" key="7">
    <source>
        <dbReference type="SMART" id="SM00322"/>
    </source>
</evidence>
<dbReference type="AlphaFoldDB" id="A5DRC7"/>
<evidence type="ECO:0000256" key="6">
    <source>
        <dbReference type="SAM" id="MobiDB-lite"/>
    </source>
</evidence>
<dbReference type="GO" id="GO:0045141">
    <property type="term" value="P:meiotic telomere clustering"/>
    <property type="evidence" value="ECO:0007669"/>
    <property type="project" value="EnsemblFungi"/>
</dbReference>
<evidence type="ECO:0000256" key="4">
    <source>
        <dbReference type="ARBA" id="ARBA00022884"/>
    </source>
</evidence>
<dbReference type="STRING" id="294746.A5DRC7"/>
<dbReference type="EMBL" id="CH408162">
    <property type="protein sequence ID" value="EDK41730.2"/>
    <property type="molecule type" value="Genomic_DNA"/>
</dbReference>
<dbReference type="GO" id="GO:0000750">
    <property type="term" value="P:pheromone-dependent signal transduction involved in conjugation with cellular fusion"/>
    <property type="evidence" value="ECO:0007669"/>
    <property type="project" value="EnsemblFungi"/>
</dbReference>
<keyword evidence="9" id="KW-1185">Reference proteome</keyword>
<comment type="subcellular location">
    <subcellularLocation>
        <location evidence="1">Cytoplasm</location>
    </subcellularLocation>
</comment>
<feature type="domain" description="K Homology" evidence="7">
    <location>
        <begin position="1121"/>
        <end position="1190"/>
    </location>
</feature>
<sequence length="1191" mass="130054">MSTPAEIIAARVNGQADAAPTDATPSNSSELTDSPKTPSVTDESAFPTLGGKKASFSTLSSWGPSMKKGANASESAPSESKPAVSVAAGKFKSSTIQEAFSLDVEDQLNVARTEFIKILTQIRGDTDTNIECTTSQHTKKRTFLITGKPAQVRDAKRMVIKRLTKPVKISFDIPAKVRSRVIGQQGRTLKPIIADNDVKIDIGNPQEVEGVDPDDIYSSVVTVSIEGDVEGCKHAKGRILAIVKDEIKELSVRLPVDDALKPFVANAIAPIISKFSSLDISAPIYSSPSNSVTLVGDRELVLEAKQEIIDTLEALAPQISTQEVPIPKLKHQFLPIDDVLRAFNVLIQLPKDGESSVKFVGKKQDIPKAQEMARSTTSSYKVEALDMAKAHNGNLTHVKAVATLLKQNGTFDRIGRENDVSLNVPDVSVLADSATTSVPIEIVVKNDQAENTKNAKKAIVANVNSISPSSTKVISDIDSFLMPSVKETIKDVTEKNNVSFVILGSDITLFNFSNESEDFDFVDTNEAFTEVDTELNKLRELQKDLDTVVIKVSSSKQREIAGPRNTTLKLITDSADANSVQVKLHSNADEVLIRGVATQVAIVKDLINAVLSDAGEHGENYSSTAVVASSVLSRLIGKNGANMTSLREKYGVKINVPEHESEQSQNQTSITITGPKFNVEECKKNMIETSKKWADETVKRLNIESKFHRRLIGANGVYITRLQDKYNVKIRFPSAESFASTFSDAPKHKDEVTVKGPSKGVAKAVQELEEFYQFQKENGFQEILHIPAQAISRVIGKSGATINDIADGAGVEYHFKKNAKANEEENSSEKSSELELIGSKSALREAKMKIQDIINEVENTVSETIKVDPKYHRDIIGSGGSKMKEIIANAGGAELSGPKYYKLMAMPSESSGSDEIVCQGDKQIIAKIIEQVKALVAEKEASVSEQYELPKEKHGRLVGPGGSVRHALEDEFKVSIAIPRPSDMSSIIKLTGLPENIAKLRPKLDELTKNEWKVELEIPEKYHILVSERGGIFRKLKTDYNIDVVHGNLTRKASKLTNASIPTPPEEAFAESEEPTKVTISSAEPVSEEDTIPWRLVGSEEDTARAAELIKERLQFAKEADSRGWIFASNPGSFSKVVGPQGARISQLRKKFNVFVIVPRKGDKHEQFIYLVGKQDAIEAASKEIVKLLQA</sequence>
<feature type="domain" description="K Homology" evidence="7">
    <location>
        <begin position="165"/>
        <end position="244"/>
    </location>
</feature>
<dbReference type="GO" id="GO:0005789">
    <property type="term" value="C:endoplasmic reticulum membrane"/>
    <property type="evidence" value="ECO:0007669"/>
    <property type="project" value="EnsemblFungi"/>
</dbReference>
<feature type="compositionally biased region" description="Low complexity" evidence="6">
    <location>
        <begin position="72"/>
        <end position="82"/>
    </location>
</feature>
<feature type="domain" description="K Homology" evidence="7">
    <location>
        <begin position="1010"/>
        <end position="1115"/>
    </location>
</feature>
<feature type="domain" description="K Homology" evidence="7">
    <location>
        <begin position="619"/>
        <end position="691"/>
    </location>
</feature>
<dbReference type="Proteomes" id="UP000001997">
    <property type="component" value="Unassembled WGS sequence"/>
</dbReference>
<dbReference type="HOGENOM" id="CLU_003293_1_0_1"/>
<dbReference type="Gene3D" id="3.30.1370.10">
    <property type="entry name" value="K Homology domain, type 1"/>
    <property type="match status" value="7"/>
</dbReference>
<dbReference type="PROSITE" id="PS50084">
    <property type="entry name" value="KH_TYPE_1"/>
    <property type="match status" value="7"/>
</dbReference>
<dbReference type="InterPro" id="IPR036612">
    <property type="entry name" value="KH_dom_type_1_sf"/>
</dbReference>
<dbReference type="GO" id="GO:0043577">
    <property type="term" value="P:chemotropism"/>
    <property type="evidence" value="ECO:0007669"/>
    <property type="project" value="EnsemblFungi"/>
</dbReference>
<evidence type="ECO:0000256" key="2">
    <source>
        <dbReference type="ARBA" id="ARBA00022490"/>
    </source>
</evidence>
<dbReference type="InterPro" id="IPR057778">
    <property type="entry name" value="KH_Vigilin_N"/>
</dbReference>
<gene>
    <name evidence="8" type="ORF">PGUG_05828</name>
</gene>
<dbReference type="GO" id="GO:0031509">
    <property type="term" value="P:subtelomeric heterochromatin formation"/>
    <property type="evidence" value="ECO:0007669"/>
    <property type="project" value="EnsemblFungi"/>
</dbReference>
<evidence type="ECO:0000256" key="1">
    <source>
        <dbReference type="ARBA" id="ARBA00004496"/>
    </source>
</evidence>
<dbReference type="GO" id="GO:0030466">
    <property type="term" value="P:silent mating-type cassette heterochromatin formation"/>
    <property type="evidence" value="ECO:0007669"/>
    <property type="project" value="EnsemblFungi"/>
</dbReference>
<feature type="domain" description="K Homology" evidence="7">
    <location>
        <begin position="695"/>
        <end position="773"/>
    </location>
</feature>
<dbReference type="InterPro" id="IPR004088">
    <property type="entry name" value="KH_dom_type_1"/>
</dbReference>
<keyword evidence="3" id="KW-0677">Repeat</keyword>
<dbReference type="FunCoup" id="A5DRC7">
    <property type="interactions" value="697"/>
</dbReference>
<dbReference type="InParanoid" id="A5DRC7"/>
<dbReference type="OrthoDB" id="10027144at2759"/>
<dbReference type="KEGG" id="pgu:PGUG_05828"/>
<dbReference type="InterPro" id="IPR004087">
    <property type="entry name" value="KH_dom"/>
</dbReference>
<dbReference type="GeneID" id="5123833"/>
<feature type="domain" description="K Homology" evidence="7">
    <location>
        <begin position="859"/>
        <end position="937"/>
    </location>
</feature>
<organism evidence="8 9">
    <name type="scientific">Meyerozyma guilliermondii (strain ATCC 6260 / CBS 566 / DSM 6381 / JCM 1539 / NBRC 10279 / NRRL Y-324)</name>
    <name type="common">Yeast</name>
    <name type="synonym">Candida guilliermondii</name>
    <dbReference type="NCBI Taxonomy" id="294746"/>
    <lineage>
        <taxon>Eukaryota</taxon>
        <taxon>Fungi</taxon>
        <taxon>Dikarya</taxon>
        <taxon>Ascomycota</taxon>
        <taxon>Saccharomycotina</taxon>
        <taxon>Pichiomycetes</taxon>
        <taxon>Debaryomycetaceae</taxon>
        <taxon>Meyerozyma</taxon>
    </lineage>
</organism>
<feature type="domain" description="K Homology" evidence="7">
    <location>
        <begin position="544"/>
        <end position="612"/>
    </location>
</feature>
<protein>
    <recommendedName>
        <fullName evidence="7">K Homology domain-containing protein</fullName>
    </recommendedName>
</protein>
<name>A5DRC7_PICGU</name>
<dbReference type="VEuPathDB" id="FungiDB:PGUG_05828"/>
<proteinExistence type="predicted"/>
<keyword evidence="2" id="KW-0963">Cytoplasm</keyword>
<feature type="domain" description="K Homology" evidence="7">
    <location>
        <begin position="778"/>
        <end position="855"/>
    </location>
</feature>
<dbReference type="Pfam" id="PF00013">
    <property type="entry name" value="KH_1"/>
    <property type="match status" value="7"/>
</dbReference>
<dbReference type="PANTHER" id="PTHR10627">
    <property type="entry name" value="SCP160"/>
    <property type="match status" value="1"/>
</dbReference>
<dbReference type="eggNOG" id="KOG2208">
    <property type="taxonomic scope" value="Eukaryota"/>
</dbReference>
<dbReference type="GO" id="GO:0000781">
    <property type="term" value="C:chromosome, telomeric region"/>
    <property type="evidence" value="ECO:0007669"/>
    <property type="project" value="GOC"/>
</dbReference>
<dbReference type="Pfam" id="PF24668">
    <property type="entry name" value="KH_Vigilin"/>
    <property type="match status" value="1"/>
</dbReference>
<evidence type="ECO:0000256" key="3">
    <source>
        <dbReference type="ARBA" id="ARBA00022737"/>
    </source>
</evidence>
<dbReference type="PANTHER" id="PTHR10627:SF31">
    <property type="entry name" value="DODECA-SATELLITE-BINDING PROTEIN 1, ISOFORM A"/>
    <property type="match status" value="1"/>
</dbReference>
<dbReference type="OMA" id="WGPNMKP"/>
<feature type="compositionally biased region" description="Polar residues" evidence="6">
    <location>
        <begin position="23"/>
        <end position="42"/>
    </location>
</feature>
<dbReference type="GO" id="GO:0003729">
    <property type="term" value="F:mRNA binding"/>
    <property type="evidence" value="ECO:0007669"/>
    <property type="project" value="EnsemblFungi"/>
</dbReference>
<evidence type="ECO:0000256" key="5">
    <source>
        <dbReference type="PROSITE-ProRule" id="PRU00117"/>
    </source>
</evidence>
<dbReference type="GO" id="GO:0001965">
    <property type="term" value="F:G-protein alpha-subunit binding"/>
    <property type="evidence" value="ECO:0007669"/>
    <property type="project" value="EnsemblFungi"/>
</dbReference>
<dbReference type="RefSeq" id="XP_001482065.2">
    <property type="nucleotide sequence ID" value="XM_001482015.1"/>
</dbReference>
<feature type="domain" description="K Homology" evidence="7">
    <location>
        <begin position="941"/>
        <end position="1009"/>
    </location>
</feature>
<feature type="region of interest" description="Disordered" evidence="6">
    <location>
        <begin position="11"/>
        <end position="82"/>
    </location>
</feature>
<reference evidence="8 9" key="1">
    <citation type="journal article" date="2009" name="Nature">
        <title>Evolution of pathogenicity and sexual reproduction in eight Candida genomes.</title>
        <authorList>
            <person name="Butler G."/>
            <person name="Rasmussen M.D."/>
            <person name="Lin M.F."/>
            <person name="Santos M.A."/>
            <person name="Sakthikumar S."/>
            <person name="Munro C.A."/>
            <person name="Rheinbay E."/>
            <person name="Grabherr M."/>
            <person name="Forche A."/>
            <person name="Reedy J.L."/>
            <person name="Agrafioti I."/>
            <person name="Arnaud M.B."/>
            <person name="Bates S."/>
            <person name="Brown A.J."/>
            <person name="Brunke S."/>
            <person name="Costanzo M.C."/>
            <person name="Fitzpatrick D.A."/>
            <person name="de Groot P.W."/>
            <person name="Harris D."/>
            <person name="Hoyer L.L."/>
            <person name="Hube B."/>
            <person name="Klis F.M."/>
            <person name="Kodira C."/>
            <person name="Lennard N."/>
            <person name="Logue M.E."/>
            <person name="Martin R."/>
            <person name="Neiman A.M."/>
            <person name="Nikolaou E."/>
            <person name="Quail M.A."/>
            <person name="Quinn J."/>
            <person name="Santos M.C."/>
            <person name="Schmitzberger F.F."/>
            <person name="Sherlock G."/>
            <person name="Shah P."/>
            <person name="Silverstein K.A."/>
            <person name="Skrzypek M.S."/>
            <person name="Soll D."/>
            <person name="Staggs R."/>
            <person name="Stansfield I."/>
            <person name="Stumpf M.P."/>
            <person name="Sudbery P.E."/>
            <person name="Srikantha T."/>
            <person name="Zeng Q."/>
            <person name="Berman J."/>
            <person name="Berriman M."/>
            <person name="Heitman J."/>
            <person name="Gow N.A."/>
            <person name="Lorenz M.C."/>
            <person name="Birren B.W."/>
            <person name="Kellis M."/>
            <person name="Cuomo C.A."/>
        </authorList>
    </citation>
    <scope>NUCLEOTIDE SEQUENCE [LARGE SCALE GENOMIC DNA]</scope>
    <source>
        <strain evidence="9">ATCC 6260 / CBS 566 / DSM 6381 / JCM 1539 / NBRC 10279 / NRRL Y-324</strain>
    </source>
</reference>
<evidence type="ECO:0000313" key="9">
    <source>
        <dbReference type="Proteomes" id="UP000001997"/>
    </source>
</evidence>
<keyword evidence="4 5" id="KW-0694">RNA-binding</keyword>
<accession>A5DRC7</accession>
<dbReference type="SMART" id="SM00322">
    <property type="entry name" value="KH"/>
    <property type="match status" value="9"/>
</dbReference>